<dbReference type="AlphaFoldDB" id="A0A402AJT7"/>
<name>A0A402AJT7_9CHLR</name>
<dbReference type="Proteomes" id="UP000287188">
    <property type="component" value="Unassembled WGS sequence"/>
</dbReference>
<reference evidence="2" key="1">
    <citation type="submission" date="2018-12" db="EMBL/GenBank/DDBJ databases">
        <title>Tengunoibacter tsumagoiensis gen. nov., sp. nov., Dictyobacter kobayashii sp. nov., D. alpinus sp. nov., and D. joshuensis sp. nov. and description of Dictyobacteraceae fam. nov. within the order Ktedonobacterales isolated from Tengu-no-mugimeshi.</title>
        <authorList>
            <person name="Wang C.M."/>
            <person name="Zheng Y."/>
            <person name="Sakai Y."/>
            <person name="Toyoda A."/>
            <person name="Minakuchi Y."/>
            <person name="Abe K."/>
            <person name="Yokota A."/>
            <person name="Yabe S."/>
        </authorList>
    </citation>
    <scope>NUCLEOTIDE SEQUENCE [LARGE SCALE GENOMIC DNA]</scope>
    <source>
        <strain evidence="2">Uno11</strain>
    </source>
</reference>
<protein>
    <submittedName>
        <fullName evidence="1">Uncharacterized protein</fullName>
    </submittedName>
</protein>
<sequence length="112" mass="12883">MYLHLAEHFPAKNYYRKAWNAFDTAANIQLLHDRGISEIIIDQADVAQGMGELPLYVDHLRRGIMSAATLGSQRRYNEAYAVYQKVPKKWLSEKQFLLLARDIFGGQLPESE</sequence>
<proteinExistence type="predicted"/>
<comment type="caution">
    <text evidence="1">The sequence shown here is derived from an EMBL/GenBank/DDBJ whole genome shotgun (WGS) entry which is preliminary data.</text>
</comment>
<evidence type="ECO:0000313" key="1">
    <source>
        <dbReference type="EMBL" id="GCE19448.1"/>
    </source>
</evidence>
<keyword evidence="2" id="KW-1185">Reference proteome</keyword>
<gene>
    <name evidence="1" type="ORF">KDK_32480</name>
</gene>
<accession>A0A402AJT7</accession>
<organism evidence="1 2">
    <name type="scientific">Dictyobacter kobayashii</name>
    <dbReference type="NCBI Taxonomy" id="2014872"/>
    <lineage>
        <taxon>Bacteria</taxon>
        <taxon>Bacillati</taxon>
        <taxon>Chloroflexota</taxon>
        <taxon>Ktedonobacteria</taxon>
        <taxon>Ktedonobacterales</taxon>
        <taxon>Dictyobacteraceae</taxon>
        <taxon>Dictyobacter</taxon>
    </lineage>
</organism>
<dbReference type="EMBL" id="BIFS01000001">
    <property type="protein sequence ID" value="GCE19448.1"/>
    <property type="molecule type" value="Genomic_DNA"/>
</dbReference>
<evidence type="ECO:0000313" key="2">
    <source>
        <dbReference type="Proteomes" id="UP000287188"/>
    </source>
</evidence>